<dbReference type="AlphaFoldDB" id="A0A6H5FZF8"/>
<accession>A0A6H5FZF8</accession>
<organism evidence="2 3">
    <name type="scientific">Nesidiocoris tenuis</name>
    <dbReference type="NCBI Taxonomy" id="355587"/>
    <lineage>
        <taxon>Eukaryota</taxon>
        <taxon>Metazoa</taxon>
        <taxon>Ecdysozoa</taxon>
        <taxon>Arthropoda</taxon>
        <taxon>Hexapoda</taxon>
        <taxon>Insecta</taxon>
        <taxon>Pterygota</taxon>
        <taxon>Neoptera</taxon>
        <taxon>Paraneoptera</taxon>
        <taxon>Hemiptera</taxon>
        <taxon>Heteroptera</taxon>
        <taxon>Panheteroptera</taxon>
        <taxon>Cimicomorpha</taxon>
        <taxon>Miridae</taxon>
        <taxon>Dicyphina</taxon>
        <taxon>Nesidiocoris</taxon>
    </lineage>
</organism>
<feature type="region of interest" description="Disordered" evidence="1">
    <location>
        <begin position="37"/>
        <end position="56"/>
    </location>
</feature>
<evidence type="ECO:0000313" key="2">
    <source>
        <dbReference type="EMBL" id="CAA9994983.1"/>
    </source>
</evidence>
<proteinExistence type="predicted"/>
<gene>
    <name evidence="2" type="ORF">NTEN_LOCUS1782</name>
</gene>
<name>A0A6H5FZF8_9HEMI</name>
<evidence type="ECO:0000313" key="3">
    <source>
        <dbReference type="Proteomes" id="UP000479000"/>
    </source>
</evidence>
<keyword evidence="3" id="KW-1185">Reference proteome</keyword>
<feature type="non-terminal residue" evidence="2">
    <location>
        <position position="172"/>
    </location>
</feature>
<protein>
    <submittedName>
        <fullName evidence="2">Uncharacterized protein</fullName>
    </submittedName>
</protein>
<reference evidence="2 3" key="1">
    <citation type="submission" date="2020-02" db="EMBL/GenBank/DDBJ databases">
        <authorList>
            <person name="Ferguson B K."/>
        </authorList>
    </citation>
    <scope>NUCLEOTIDE SEQUENCE [LARGE SCALE GENOMIC DNA]</scope>
</reference>
<dbReference type="Proteomes" id="UP000479000">
    <property type="component" value="Unassembled WGS sequence"/>
</dbReference>
<dbReference type="EMBL" id="CADCXU010002864">
    <property type="protein sequence ID" value="CAA9994983.1"/>
    <property type="molecule type" value="Genomic_DNA"/>
</dbReference>
<evidence type="ECO:0000256" key="1">
    <source>
        <dbReference type="SAM" id="MobiDB-lite"/>
    </source>
</evidence>
<sequence length="172" mass="19403">MHRQSAAEKFQPSKDLALPLPWLPGSHYFWPSGIRTGRPRPPLRTPSHQLSSRPFTAGAAPTTADAYARHIPQNIFRAQDELVNPVLIPRSRIRIKSVQPSLQEGWALICSWCPGGNSLVPFRVGDDKRSFGMDDPSGPSWWHSRLHGTGKYIFFNLHSLNEAENILFVRDL</sequence>